<evidence type="ECO:0000259" key="7">
    <source>
        <dbReference type="PROSITE" id="PS50868"/>
    </source>
</evidence>
<dbReference type="PROSITE" id="PS50868">
    <property type="entry name" value="POST_SET"/>
    <property type="match status" value="1"/>
</dbReference>
<feature type="domain" description="SET" evidence="6">
    <location>
        <begin position="16"/>
        <end position="128"/>
    </location>
</feature>
<evidence type="ECO:0000256" key="4">
    <source>
        <dbReference type="ARBA" id="ARBA00022679"/>
    </source>
</evidence>
<dbReference type="SMART" id="SM00317">
    <property type="entry name" value="SET"/>
    <property type="match status" value="1"/>
</dbReference>
<evidence type="ECO:0000256" key="5">
    <source>
        <dbReference type="ARBA" id="ARBA00022691"/>
    </source>
</evidence>
<accession>A0A0K6HYI7</accession>
<protein>
    <submittedName>
        <fullName evidence="8">SET domain</fullName>
    </submittedName>
</protein>
<dbReference type="GO" id="GO:0032259">
    <property type="term" value="P:methylation"/>
    <property type="evidence" value="ECO:0007669"/>
    <property type="project" value="UniProtKB-KW"/>
</dbReference>
<organism evidence="8 9">
    <name type="scientific">Thiomonas bhubaneswarensis</name>
    <dbReference type="NCBI Taxonomy" id="339866"/>
    <lineage>
        <taxon>Bacteria</taxon>
        <taxon>Pseudomonadati</taxon>
        <taxon>Pseudomonadota</taxon>
        <taxon>Betaproteobacteria</taxon>
        <taxon>Burkholderiales</taxon>
        <taxon>Thiomonas</taxon>
    </lineage>
</organism>
<dbReference type="InterPro" id="IPR050777">
    <property type="entry name" value="SET2_Histone-Lys_MeTrsfase"/>
</dbReference>
<keyword evidence="5" id="KW-0949">S-adenosyl-L-methionine</keyword>
<evidence type="ECO:0000259" key="6">
    <source>
        <dbReference type="PROSITE" id="PS50280"/>
    </source>
</evidence>
<dbReference type="STRING" id="339866.GCA_001418255_01215"/>
<dbReference type="AlphaFoldDB" id="A0A0K6HYI7"/>
<dbReference type="GO" id="GO:0008168">
    <property type="term" value="F:methyltransferase activity"/>
    <property type="evidence" value="ECO:0007669"/>
    <property type="project" value="UniProtKB-KW"/>
</dbReference>
<proteinExistence type="predicted"/>
<dbReference type="Proteomes" id="UP000183649">
    <property type="component" value="Unassembled WGS sequence"/>
</dbReference>
<dbReference type="Pfam" id="PF00856">
    <property type="entry name" value="SET"/>
    <property type="match status" value="1"/>
</dbReference>
<comment type="subcellular location">
    <subcellularLocation>
        <location evidence="1">Chromosome</location>
    </subcellularLocation>
</comment>
<gene>
    <name evidence="8" type="ORF">Ga0061069_103336</name>
</gene>
<sequence length="165" mass="18549">MPTRRSTSAAAPTAGPFTQVRNSPIHGRGVFARRAIAAGQRLLEYQGERIDWPEALRRHPRDPQQPNHTFYFSLDDDTVIDGGVHGNSARWINHSCTPNCEARQVGSRVFIHALRDIDPGEELFFDYALEIDARHTAKLKRDYACRCGAPNCRGTLLAPKTRKRA</sequence>
<dbReference type="OrthoDB" id="9790349at2"/>
<dbReference type="SUPFAM" id="SSF82199">
    <property type="entry name" value="SET domain"/>
    <property type="match status" value="1"/>
</dbReference>
<name>A0A0K6HYI7_9BURK</name>
<feature type="domain" description="Post-SET" evidence="7">
    <location>
        <begin position="141"/>
        <end position="157"/>
    </location>
</feature>
<evidence type="ECO:0000256" key="1">
    <source>
        <dbReference type="ARBA" id="ARBA00004286"/>
    </source>
</evidence>
<dbReference type="InterPro" id="IPR046341">
    <property type="entry name" value="SET_dom_sf"/>
</dbReference>
<dbReference type="PROSITE" id="PS50280">
    <property type="entry name" value="SET"/>
    <property type="match status" value="1"/>
</dbReference>
<keyword evidence="2" id="KW-0158">Chromosome</keyword>
<evidence type="ECO:0000256" key="3">
    <source>
        <dbReference type="ARBA" id="ARBA00022603"/>
    </source>
</evidence>
<keyword evidence="9" id="KW-1185">Reference proteome</keyword>
<dbReference type="PANTHER" id="PTHR22884">
    <property type="entry name" value="SET DOMAIN PROTEINS"/>
    <property type="match status" value="1"/>
</dbReference>
<dbReference type="RefSeq" id="WP_055450109.1">
    <property type="nucleotide sequence ID" value="NZ_CYHF01000003.1"/>
</dbReference>
<evidence type="ECO:0000256" key="2">
    <source>
        <dbReference type="ARBA" id="ARBA00022454"/>
    </source>
</evidence>
<evidence type="ECO:0000313" key="9">
    <source>
        <dbReference type="Proteomes" id="UP000183649"/>
    </source>
</evidence>
<dbReference type="Gene3D" id="2.170.270.10">
    <property type="entry name" value="SET domain"/>
    <property type="match status" value="1"/>
</dbReference>
<dbReference type="GO" id="GO:0005694">
    <property type="term" value="C:chromosome"/>
    <property type="evidence" value="ECO:0007669"/>
    <property type="project" value="UniProtKB-SubCell"/>
</dbReference>
<keyword evidence="4" id="KW-0808">Transferase</keyword>
<dbReference type="InterPro" id="IPR003616">
    <property type="entry name" value="Post-SET_dom"/>
</dbReference>
<dbReference type="EMBL" id="CYHF01000003">
    <property type="protein sequence ID" value="CUA95979.1"/>
    <property type="molecule type" value="Genomic_DNA"/>
</dbReference>
<keyword evidence="3" id="KW-0489">Methyltransferase</keyword>
<evidence type="ECO:0000313" key="8">
    <source>
        <dbReference type="EMBL" id="CUA95979.1"/>
    </source>
</evidence>
<dbReference type="InterPro" id="IPR001214">
    <property type="entry name" value="SET_dom"/>
</dbReference>
<reference evidence="9" key="1">
    <citation type="submission" date="2015-08" db="EMBL/GenBank/DDBJ databases">
        <authorList>
            <person name="Varghese N."/>
        </authorList>
    </citation>
    <scope>NUCLEOTIDE SEQUENCE [LARGE SCALE GENOMIC DNA]</scope>
    <source>
        <strain evidence="9">DSM 18181</strain>
    </source>
</reference>